<accession>A0A0A8ZR10</accession>
<proteinExistence type="predicted"/>
<evidence type="ECO:0000313" key="2">
    <source>
        <dbReference type="EMBL" id="JAD41869.1"/>
    </source>
</evidence>
<sequence>MDQGRGAASWDARGPVATGSGVLGLRGPHVAPGRQGAADCVAKQWRSTSSVGAYQ</sequence>
<reference evidence="2" key="1">
    <citation type="submission" date="2014-09" db="EMBL/GenBank/DDBJ databases">
        <authorList>
            <person name="Magalhaes I.L.F."/>
            <person name="Oliveira U."/>
            <person name="Santos F.R."/>
            <person name="Vidigal T.H.D.A."/>
            <person name="Brescovit A.D."/>
            <person name="Santos A.J."/>
        </authorList>
    </citation>
    <scope>NUCLEOTIDE SEQUENCE</scope>
    <source>
        <tissue evidence="2">Shoot tissue taken approximately 20 cm above the soil surface</tissue>
    </source>
</reference>
<reference evidence="2" key="2">
    <citation type="journal article" date="2015" name="Data Brief">
        <title>Shoot transcriptome of the giant reed, Arundo donax.</title>
        <authorList>
            <person name="Barrero R.A."/>
            <person name="Guerrero F.D."/>
            <person name="Moolhuijzen P."/>
            <person name="Goolsby J.A."/>
            <person name="Tidwell J."/>
            <person name="Bellgard S.E."/>
            <person name="Bellgard M.I."/>
        </authorList>
    </citation>
    <scope>NUCLEOTIDE SEQUENCE</scope>
    <source>
        <tissue evidence="2">Shoot tissue taken approximately 20 cm above the soil surface</tissue>
    </source>
</reference>
<feature type="region of interest" description="Disordered" evidence="1">
    <location>
        <begin position="1"/>
        <end position="55"/>
    </location>
</feature>
<organism evidence="2">
    <name type="scientific">Arundo donax</name>
    <name type="common">Giant reed</name>
    <name type="synonym">Donax arundinaceus</name>
    <dbReference type="NCBI Taxonomy" id="35708"/>
    <lineage>
        <taxon>Eukaryota</taxon>
        <taxon>Viridiplantae</taxon>
        <taxon>Streptophyta</taxon>
        <taxon>Embryophyta</taxon>
        <taxon>Tracheophyta</taxon>
        <taxon>Spermatophyta</taxon>
        <taxon>Magnoliopsida</taxon>
        <taxon>Liliopsida</taxon>
        <taxon>Poales</taxon>
        <taxon>Poaceae</taxon>
        <taxon>PACMAD clade</taxon>
        <taxon>Arundinoideae</taxon>
        <taxon>Arundineae</taxon>
        <taxon>Arundo</taxon>
    </lineage>
</organism>
<evidence type="ECO:0000256" key="1">
    <source>
        <dbReference type="SAM" id="MobiDB-lite"/>
    </source>
</evidence>
<name>A0A0A8ZR10_ARUDO</name>
<feature type="compositionally biased region" description="Polar residues" evidence="1">
    <location>
        <begin position="45"/>
        <end position="55"/>
    </location>
</feature>
<protein>
    <submittedName>
        <fullName evidence="2">Uncharacterized protein</fullName>
    </submittedName>
</protein>
<dbReference type="EMBL" id="GBRH01256026">
    <property type="protein sequence ID" value="JAD41869.1"/>
    <property type="molecule type" value="Transcribed_RNA"/>
</dbReference>
<dbReference type="AlphaFoldDB" id="A0A0A8ZR10"/>